<dbReference type="GO" id="GO:0005886">
    <property type="term" value="C:plasma membrane"/>
    <property type="evidence" value="ECO:0007669"/>
    <property type="project" value="UniProtKB-SubCell"/>
</dbReference>
<accession>A0A3E2TK24</accession>
<keyword evidence="2 6" id="KW-1003">Cell membrane</keyword>
<evidence type="ECO:0000313" key="9">
    <source>
        <dbReference type="Proteomes" id="UP000261011"/>
    </source>
</evidence>
<proteinExistence type="inferred from homology"/>
<feature type="domain" description="VTT" evidence="7">
    <location>
        <begin position="68"/>
        <end position="186"/>
    </location>
</feature>
<sequence>MRNFLKNNIYNIISLLIFIGFCLLGYLGYKNGLFDSIESFRNYVLSFGPWAFLVFFIANIMQVVVPGVPGGIILAFGVITFGALKGFIYNYLSICIGCLINFTISRTFGQSLVLKIFGENTFNKYKDKIKDETYEKFFALAILLPAAPDDFLCYLSGLSNMSFKKFALIIFFCKPPSIFLYSMAWYFGFDWFMNKFS</sequence>
<dbReference type="OrthoDB" id="371137at2"/>
<dbReference type="EMBL" id="QVEU01000002">
    <property type="protein sequence ID" value="RGB77297.1"/>
    <property type="molecule type" value="Genomic_DNA"/>
</dbReference>
<gene>
    <name evidence="8" type="ORF">DXA39_03525</name>
</gene>
<reference evidence="8 9" key="1">
    <citation type="submission" date="2018-08" db="EMBL/GenBank/DDBJ databases">
        <title>A genome reference for cultivated species of the human gut microbiota.</title>
        <authorList>
            <person name="Zou Y."/>
            <person name="Xue W."/>
            <person name="Luo G."/>
        </authorList>
    </citation>
    <scope>NUCLEOTIDE SEQUENCE [LARGE SCALE GENOMIC DNA]</scope>
    <source>
        <strain evidence="8 9">OF01-3</strain>
    </source>
</reference>
<keyword evidence="4 6" id="KW-1133">Transmembrane helix</keyword>
<evidence type="ECO:0000256" key="1">
    <source>
        <dbReference type="ARBA" id="ARBA00004651"/>
    </source>
</evidence>
<comment type="subcellular location">
    <subcellularLocation>
        <location evidence="1 6">Cell membrane</location>
        <topology evidence="1 6">Multi-pass membrane protein</topology>
    </subcellularLocation>
</comment>
<evidence type="ECO:0000256" key="6">
    <source>
        <dbReference type="RuleBase" id="RU366058"/>
    </source>
</evidence>
<evidence type="ECO:0000256" key="4">
    <source>
        <dbReference type="ARBA" id="ARBA00022989"/>
    </source>
</evidence>
<evidence type="ECO:0000256" key="5">
    <source>
        <dbReference type="ARBA" id="ARBA00023136"/>
    </source>
</evidence>
<feature type="transmembrane region" description="Helical" evidence="6">
    <location>
        <begin position="49"/>
        <end position="79"/>
    </location>
</feature>
<dbReference type="InterPro" id="IPR032816">
    <property type="entry name" value="VTT_dom"/>
</dbReference>
<name>A0A3E2TK24_9FIRM</name>
<keyword evidence="9" id="KW-1185">Reference proteome</keyword>
<dbReference type="AlphaFoldDB" id="A0A3E2TK24"/>
<comment type="similarity">
    <text evidence="6">Belongs to the TVP38/TMEM64 family.</text>
</comment>
<organism evidence="8 9">
    <name type="scientific">Anaerococcus nagyae</name>
    <dbReference type="NCBI Taxonomy" id="1755241"/>
    <lineage>
        <taxon>Bacteria</taxon>
        <taxon>Bacillati</taxon>
        <taxon>Bacillota</taxon>
        <taxon>Tissierellia</taxon>
        <taxon>Tissierellales</taxon>
        <taxon>Peptoniphilaceae</taxon>
        <taxon>Anaerococcus</taxon>
    </lineage>
</organism>
<feature type="transmembrane region" description="Helical" evidence="6">
    <location>
        <begin position="9"/>
        <end position="29"/>
    </location>
</feature>
<dbReference type="RefSeq" id="WP_117521044.1">
    <property type="nucleotide sequence ID" value="NZ_JBHWSY010000051.1"/>
</dbReference>
<dbReference type="Proteomes" id="UP000261011">
    <property type="component" value="Unassembled WGS sequence"/>
</dbReference>
<protein>
    <recommendedName>
        <fullName evidence="6">TVP38/TMEM64 family membrane protein</fullName>
    </recommendedName>
</protein>
<dbReference type="Pfam" id="PF09335">
    <property type="entry name" value="VTT_dom"/>
    <property type="match status" value="1"/>
</dbReference>
<evidence type="ECO:0000256" key="3">
    <source>
        <dbReference type="ARBA" id="ARBA00022692"/>
    </source>
</evidence>
<evidence type="ECO:0000259" key="7">
    <source>
        <dbReference type="Pfam" id="PF09335"/>
    </source>
</evidence>
<evidence type="ECO:0000313" key="8">
    <source>
        <dbReference type="EMBL" id="RGB77297.1"/>
    </source>
</evidence>
<comment type="caution">
    <text evidence="8">The sequence shown here is derived from an EMBL/GenBank/DDBJ whole genome shotgun (WGS) entry which is preliminary data.</text>
</comment>
<feature type="transmembrane region" description="Helical" evidence="6">
    <location>
        <begin position="137"/>
        <end position="155"/>
    </location>
</feature>
<feature type="transmembrane region" description="Helical" evidence="6">
    <location>
        <begin position="91"/>
        <end position="117"/>
    </location>
</feature>
<dbReference type="PANTHER" id="PTHR12677">
    <property type="entry name" value="GOLGI APPARATUS MEMBRANE PROTEIN TVP38-RELATED"/>
    <property type="match status" value="1"/>
</dbReference>
<dbReference type="PANTHER" id="PTHR12677:SF49">
    <property type="entry name" value="TVP38_TMEM64 FAMILY MEMBRANE PROTEIN"/>
    <property type="match status" value="1"/>
</dbReference>
<keyword evidence="3 6" id="KW-0812">Transmembrane</keyword>
<keyword evidence="5 6" id="KW-0472">Membrane</keyword>
<evidence type="ECO:0000256" key="2">
    <source>
        <dbReference type="ARBA" id="ARBA00022475"/>
    </source>
</evidence>
<feature type="transmembrane region" description="Helical" evidence="6">
    <location>
        <begin position="167"/>
        <end position="187"/>
    </location>
</feature>
<dbReference type="InterPro" id="IPR015414">
    <property type="entry name" value="TMEM64"/>
</dbReference>